<dbReference type="PANTHER" id="PTHR34857:SF2">
    <property type="entry name" value="SLL0384 PROTEIN"/>
    <property type="match status" value="1"/>
</dbReference>
<evidence type="ECO:0000256" key="3">
    <source>
        <dbReference type="ARBA" id="ARBA00022692"/>
    </source>
</evidence>
<dbReference type="AlphaFoldDB" id="A0AAE4RVQ8"/>
<keyword evidence="4 6" id="KW-1133">Transmembrane helix</keyword>
<dbReference type="CDD" id="cd16914">
    <property type="entry name" value="EcfT"/>
    <property type="match status" value="1"/>
</dbReference>
<dbReference type="PANTHER" id="PTHR34857">
    <property type="entry name" value="SLL0384 PROTEIN"/>
    <property type="match status" value="1"/>
</dbReference>
<dbReference type="EMBL" id="JAWDES010000001">
    <property type="protein sequence ID" value="MDU0258568.1"/>
    <property type="molecule type" value="Genomic_DNA"/>
</dbReference>
<gene>
    <name evidence="8" type="primary">cbiQ</name>
    <name evidence="7" type="ORF">F2A26_11600</name>
    <name evidence="8" type="ORF">RVH17_00285</name>
</gene>
<evidence type="ECO:0000313" key="9">
    <source>
        <dbReference type="Proteomes" id="UP000324870"/>
    </source>
</evidence>
<feature type="transmembrane region" description="Helical" evidence="6">
    <location>
        <begin position="30"/>
        <end position="49"/>
    </location>
</feature>
<dbReference type="NCBIfam" id="TIGR02454">
    <property type="entry name" value="ECF_T_CbiQ"/>
    <property type="match status" value="1"/>
</dbReference>
<feature type="transmembrane region" description="Helical" evidence="6">
    <location>
        <begin position="81"/>
        <end position="97"/>
    </location>
</feature>
<comment type="subcellular location">
    <subcellularLocation>
        <location evidence="1">Cell membrane</location>
        <topology evidence="1">Multi-pass membrane protein</topology>
    </subcellularLocation>
</comment>
<evidence type="ECO:0000256" key="2">
    <source>
        <dbReference type="ARBA" id="ARBA00022475"/>
    </source>
</evidence>
<keyword evidence="9" id="KW-1185">Reference proteome</keyword>
<sequence>MKNRLQHVLCALDAMERTARMQSPLHRTDARSKLLVTVVFLVTMLSVPLCRLPELLLFFVFPIVACAMGGLSYGTIFRRSLVVLPFVVFIGVFNLFYDREPVFRIGTLAVTAGWVSFLSIVLRGLLSVQALLVLIGSTGYYGLCRSMQRLGVPAVFTTQLLFVYRYLYVLIEEAAAMQQARDARSFGRRSYPLKIWGTLVGQLLIRTFDRAEQISRAMLARGFSGRIPEGVFERPAWKMRDTLFLAVWCSAFVLLRLCRPAENLSMLINNL</sequence>
<reference evidence="7 9" key="1">
    <citation type="journal article" date="2019" name="Nat. Med.">
        <title>A library of human gut bacterial isolates paired with longitudinal multiomics data enables mechanistic microbiome research.</title>
        <authorList>
            <person name="Poyet M."/>
            <person name="Groussin M."/>
            <person name="Gibbons S.M."/>
            <person name="Avila-Pacheco J."/>
            <person name="Jiang X."/>
            <person name="Kearney S.M."/>
            <person name="Perrotta A.R."/>
            <person name="Berdy B."/>
            <person name="Zhao S."/>
            <person name="Lieberman T.D."/>
            <person name="Swanson P.K."/>
            <person name="Smith M."/>
            <person name="Roesemann S."/>
            <person name="Alexander J.E."/>
            <person name="Rich S.A."/>
            <person name="Livny J."/>
            <person name="Vlamakis H."/>
            <person name="Clish C."/>
            <person name="Bullock K."/>
            <person name="Deik A."/>
            <person name="Scott J."/>
            <person name="Pierce K.A."/>
            <person name="Xavier R.J."/>
            <person name="Alm E.J."/>
        </authorList>
    </citation>
    <scope>NUCLEOTIDE SEQUENCE [LARGE SCALE GENOMIC DNA]</scope>
    <source>
        <strain evidence="7 9">BIOML-A1</strain>
    </source>
</reference>
<evidence type="ECO:0000256" key="5">
    <source>
        <dbReference type="ARBA" id="ARBA00023136"/>
    </source>
</evidence>
<evidence type="ECO:0000256" key="4">
    <source>
        <dbReference type="ARBA" id="ARBA00022989"/>
    </source>
</evidence>
<dbReference type="Proteomes" id="UP000324870">
    <property type="component" value="Unassembled WGS sequence"/>
</dbReference>
<comment type="caution">
    <text evidence="8">The sequence shown here is derived from an EMBL/GenBank/DDBJ whole genome shotgun (WGS) entry which is preliminary data.</text>
</comment>
<reference evidence="8" key="2">
    <citation type="submission" date="2023-10" db="EMBL/GenBank/DDBJ databases">
        <title>Genome Sequence of the Bacteria from From Gut Wall in Crohn's Disease.</title>
        <authorList>
            <person name="Rodriguez-Palacios A."/>
        </authorList>
    </citation>
    <scope>NUCLEOTIDE SEQUENCE</scope>
    <source>
        <strain evidence="8">CavFT-hAR58</strain>
    </source>
</reference>
<keyword evidence="2" id="KW-1003">Cell membrane</keyword>
<dbReference type="InterPro" id="IPR003339">
    <property type="entry name" value="ABC/ECF_trnsptr_transmembrane"/>
</dbReference>
<name>A0AAE4RVQ8_9BACT</name>
<evidence type="ECO:0000256" key="6">
    <source>
        <dbReference type="SAM" id="Phobius"/>
    </source>
</evidence>
<protein>
    <submittedName>
        <fullName evidence="8">Cobalt ECF transporter T component CbiQ</fullName>
    </submittedName>
</protein>
<keyword evidence="3 6" id="KW-0812">Transmembrane</keyword>
<dbReference type="Proteomes" id="UP001181347">
    <property type="component" value="Unassembled WGS sequence"/>
</dbReference>
<accession>A0AAE4RVQ8</accession>
<dbReference type="GO" id="GO:0006824">
    <property type="term" value="P:cobalt ion transport"/>
    <property type="evidence" value="ECO:0007669"/>
    <property type="project" value="InterPro"/>
</dbReference>
<feature type="transmembrane region" description="Helical" evidence="6">
    <location>
        <begin position="150"/>
        <end position="171"/>
    </location>
</feature>
<dbReference type="InterPro" id="IPR012809">
    <property type="entry name" value="ECF_CbiQ"/>
</dbReference>
<evidence type="ECO:0000313" key="8">
    <source>
        <dbReference type="EMBL" id="MDU0258568.1"/>
    </source>
</evidence>
<dbReference type="RefSeq" id="WP_009597087.1">
    <property type="nucleotide sequence ID" value="NZ_BAAFKU010000005.1"/>
</dbReference>
<evidence type="ECO:0000256" key="1">
    <source>
        <dbReference type="ARBA" id="ARBA00004651"/>
    </source>
</evidence>
<dbReference type="GO" id="GO:0043190">
    <property type="term" value="C:ATP-binding cassette (ABC) transporter complex"/>
    <property type="evidence" value="ECO:0007669"/>
    <property type="project" value="InterPro"/>
</dbReference>
<proteinExistence type="predicted"/>
<keyword evidence="5 6" id="KW-0472">Membrane</keyword>
<dbReference type="Pfam" id="PF02361">
    <property type="entry name" value="CbiQ"/>
    <property type="match status" value="1"/>
</dbReference>
<evidence type="ECO:0000313" key="10">
    <source>
        <dbReference type="Proteomes" id="UP001181347"/>
    </source>
</evidence>
<organism evidence="8 10">
    <name type="scientific">Alistipes finegoldii</name>
    <dbReference type="NCBI Taxonomy" id="214856"/>
    <lineage>
        <taxon>Bacteria</taxon>
        <taxon>Pseudomonadati</taxon>
        <taxon>Bacteroidota</taxon>
        <taxon>Bacteroidia</taxon>
        <taxon>Bacteroidales</taxon>
        <taxon>Rikenellaceae</taxon>
        <taxon>Alistipes</taxon>
    </lineage>
</organism>
<evidence type="ECO:0000313" key="7">
    <source>
        <dbReference type="EMBL" id="KAA3158395.1"/>
    </source>
</evidence>
<dbReference type="OMA" id="IASFMIR"/>
<dbReference type="EMBL" id="VVND01000018">
    <property type="protein sequence ID" value="KAA3158395.1"/>
    <property type="molecule type" value="Genomic_DNA"/>
</dbReference>
<feature type="transmembrane region" description="Helical" evidence="6">
    <location>
        <begin position="117"/>
        <end position="143"/>
    </location>
</feature>
<dbReference type="InterPro" id="IPR051611">
    <property type="entry name" value="ECF_transporter_component"/>
</dbReference>